<evidence type="ECO:0000256" key="3">
    <source>
        <dbReference type="ARBA" id="ARBA00022737"/>
    </source>
</evidence>
<accession>A0A370TLJ4</accession>
<name>A0A370TLJ4_9HELO</name>
<dbReference type="InterPro" id="IPR001680">
    <property type="entry name" value="WD40_rpt"/>
</dbReference>
<keyword evidence="2 4" id="KW-0853">WD repeat</keyword>
<dbReference type="InterPro" id="IPR051350">
    <property type="entry name" value="WD_repeat-ST_regulator"/>
</dbReference>
<comment type="function">
    <text evidence="1">Involved in the proteasome-dependent degradation of fructose-1,6-bisphosphatase.</text>
</comment>
<dbReference type="InterPro" id="IPR019775">
    <property type="entry name" value="WD40_repeat_CS"/>
</dbReference>
<dbReference type="GeneID" id="43598586"/>
<dbReference type="InterPro" id="IPR036322">
    <property type="entry name" value="WD40_repeat_dom_sf"/>
</dbReference>
<feature type="compositionally biased region" description="Polar residues" evidence="5">
    <location>
        <begin position="7"/>
        <end position="16"/>
    </location>
</feature>
<dbReference type="CDD" id="cd00200">
    <property type="entry name" value="WD40"/>
    <property type="match status" value="1"/>
</dbReference>
<dbReference type="AlphaFoldDB" id="A0A370TLJ4"/>
<dbReference type="PROSITE" id="PS50082">
    <property type="entry name" value="WD_REPEATS_2"/>
    <property type="match status" value="2"/>
</dbReference>
<evidence type="ECO:0000313" key="7">
    <source>
        <dbReference type="EMBL" id="RDL36385.1"/>
    </source>
</evidence>
<organism evidence="7 8">
    <name type="scientific">Venustampulla echinocandica</name>
    <dbReference type="NCBI Taxonomy" id="2656787"/>
    <lineage>
        <taxon>Eukaryota</taxon>
        <taxon>Fungi</taxon>
        <taxon>Dikarya</taxon>
        <taxon>Ascomycota</taxon>
        <taxon>Pezizomycotina</taxon>
        <taxon>Leotiomycetes</taxon>
        <taxon>Helotiales</taxon>
        <taxon>Pleuroascaceae</taxon>
        <taxon>Venustampulla</taxon>
    </lineage>
</organism>
<dbReference type="InterPro" id="IPR006595">
    <property type="entry name" value="CTLH_C"/>
</dbReference>
<dbReference type="EMBL" id="NPIC01000004">
    <property type="protein sequence ID" value="RDL36385.1"/>
    <property type="molecule type" value="Genomic_DNA"/>
</dbReference>
<dbReference type="InterPro" id="IPR015943">
    <property type="entry name" value="WD40/YVTN_repeat-like_dom_sf"/>
</dbReference>
<protein>
    <submittedName>
        <fullName evidence="7">WD40 repeat-like protein</fullName>
    </submittedName>
</protein>
<proteinExistence type="predicted"/>
<dbReference type="InterPro" id="IPR006594">
    <property type="entry name" value="LisH"/>
</dbReference>
<dbReference type="Pfam" id="PF00400">
    <property type="entry name" value="WD40"/>
    <property type="match status" value="4"/>
</dbReference>
<dbReference type="PANTHER" id="PTHR22838">
    <property type="entry name" value="WD REPEAT PROTEIN 26-RELATED"/>
    <property type="match status" value="1"/>
</dbReference>
<dbReference type="PROSITE" id="PS50294">
    <property type="entry name" value="WD_REPEATS_REGION"/>
    <property type="match status" value="2"/>
</dbReference>
<feature type="repeat" description="WD" evidence="4">
    <location>
        <begin position="332"/>
        <end position="373"/>
    </location>
</feature>
<evidence type="ECO:0000256" key="5">
    <source>
        <dbReference type="SAM" id="MobiDB-lite"/>
    </source>
</evidence>
<dbReference type="Pfam" id="PF23627">
    <property type="entry name" value="LisH_WDR26"/>
    <property type="match status" value="1"/>
</dbReference>
<keyword evidence="8" id="KW-1185">Reference proteome</keyword>
<dbReference type="PROSITE" id="PS50897">
    <property type="entry name" value="CTLH"/>
    <property type="match status" value="1"/>
</dbReference>
<feature type="region of interest" description="Disordered" evidence="5">
    <location>
        <begin position="599"/>
        <end position="624"/>
    </location>
</feature>
<evidence type="ECO:0000256" key="4">
    <source>
        <dbReference type="PROSITE-ProRule" id="PRU00221"/>
    </source>
</evidence>
<evidence type="ECO:0000259" key="6">
    <source>
        <dbReference type="PROSITE" id="PS50897"/>
    </source>
</evidence>
<reference evidence="7 8" key="1">
    <citation type="journal article" date="2018" name="IMA Fungus">
        <title>IMA Genome-F 9: Draft genome sequence of Annulohypoxylon stygium, Aspergillus mulundensis, Berkeleyomyces basicola (syn. Thielaviopsis basicola), Ceratocystis smalleyi, two Cercospora beticola strains, Coleophoma cylindrospora, Fusarium fracticaudum, Phialophora cf. hyalina, and Morchella septimelata.</title>
        <authorList>
            <person name="Wingfield B.D."/>
            <person name="Bills G.F."/>
            <person name="Dong Y."/>
            <person name="Huang W."/>
            <person name="Nel W.J."/>
            <person name="Swalarsk-Parry B.S."/>
            <person name="Vaghefi N."/>
            <person name="Wilken P.M."/>
            <person name="An Z."/>
            <person name="de Beer Z.W."/>
            <person name="De Vos L."/>
            <person name="Chen L."/>
            <person name="Duong T.A."/>
            <person name="Gao Y."/>
            <person name="Hammerbacher A."/>
            <person name="Kikkert J.R."/>
            <person name="Li Y."/>
            <person name="Li H."/>
            <person name="Li K."/>
            <person name="Li Q."/>
            <person name="Liu X."/>
            <person name="Ma X."/>
            <person name="Naidoo K."/>
            <person name="Pethybridge S.J."/>
            <person name="Sun J."/>
            <person name="Steenkamp E.T."/>
            <person name="van der Nest M.A."/>
            <person name="van Wyk S."/>
            <person name="Wingfield M.J."/>
            <person name="Xiong C."/>
            <person name="Yue Q."/>
            <person name="Zhang X."/>
        </authorList>
    </citation>
    <scope>NUCLEOTIDE SEQUENCE [LARGE SCALE GENOMIC DNA]</scope>
    <source>
        <strain evidence="7 8">BP 5553</strain>
    </source>
</reference>
<feature type="repeat" description="WD" evidence="4">
    <location>
        <begin position="290"/>
        <end position="331"/>
    </location>
</feature>
<dbReference type="SMART" id="SM00320">
    <property type="entry name" value="WD40"/>
    <property type="match status" value="6"/>
</dbReference>
<sequence>MRADGEPSNTNGTSRPFPNGSGPYPLHKAAVSSSTNTNGKRRSPVAMNGSSSTNGYASANGRSILPYFGHDREEVTRIILQALGDMGYHGAAASLTQESGYELESPAIVAFRNAVLQGEWTEAEELLFGETAEEDGSSTNRNSLALQEGVDQNIMRFWLRQQKFLELLEQRDTGRALMVLRSELTPLYQDIGKLHFLSSLLMCQSTEDLKAKADWDGANGGSRHHLLSELARYISPSVMIPEHRLAILLQQVKQHQISSCLYHNTPTSPSLYQDHTCDRNGFPLQTILELGEHDGEVWQVQFSNDGTRLASCGSDGNVHIYDVPSFELLHTLEGHESGVCSLAWSPDDSMMVTCSQDRRARLWDTTRGEIKRTLNRFGEPVSSCAWAPDGQTFVTGCLDKERNLCQYSLSGDLIYDWRRSHRIQDLAVSPNGHRLVAMDNETHIHVYDFVTRELEYEIDMKVKMGSVSISQNSRWLLVEQKDGKARIVDLDTREPIRYFQSGDKGSEFIIRASFGGANESFVVSGSEGITESSLIDMKPMLMHISEGSIFIWRRENGQLIEKLEGHGKGCCSAVSWNPVNPCMFASAGDDCKVRIWSNEGPRSRSSKPPRQSNGSHPESNGWLQ</sequence>
<feature type="compositionally biased region" description="Polar residues" evidence="5">
    <location>
        <begin position="611"/>
        <end position="624"/>
    </location>
</feature>
<dbReference type="PROSITE" id="PS50896">
    <property type="entry name" value="LISH"/>
    <property type="match status" value="1"/>
</dbReference>
<evidence type="ECO:0000313" key="8">
    <source>
        <dbReference type="Proteomes" id="UP000254866"/>
    </source>
</evidence>
<feature type="domain" description="CTLH" evidence="6">
    <location>
        <begin position="111"/>
        <end position="175"/>
    </location>
</feature>
<dbReference type="Gene3D" id="2.130.10.10">
    <property type="entry name" value="YVTN repeat-like/Quinoprotein amine dehydrogenase"/>
    <property type="match status" value="2"/>
</dbReference>
<dbReference type="PROSITE" id="PS00678">
    <property type="entry name" value="WD_REPEATS_1"/>
    <property type="match status" value="1"/>
</dbReference>
<dbReference type="SMART" id="SM00668">
    <property type="entry name" value="CTLH"/>
    <property type="match status" value="1"/>
</dbReference>
<dbReference type="RefSeq" id="XP_031869041.1">
    <property type="nucleotide sequence ID" value="XM_032014360.1"/>
</dbReference>
<feature type="region of interest" description="Disordered" evidence="5">
    <location>
        <begin position="1"/>
        <end position="56"/>
    </location>
</feature>
<comment type="caution">
    <text evidence="7">The sequence shown here is derived from an EMBL/GenBank/DDBJ whole genome shotgun (WGS) entry which is preliminary data.</text>
</comment>
<dbReference type="GO" id="GO:0034657">
    <property type="term" value="C:GID complex"/>
    <property type="evidence" value="ECO:0007669"/>
    <property type="project" value="TreeGrafter"/>
</dbReference>
<dbReference type="STRING" id="2656787.A0A370TLJ4"/>
<dbReference type="Proteomes" id="UP000254866">
    <property type="component" value="Unassembled WGS sequence"/>
</dbReference>
<gene>
    <name evidence="7" type="ORF">BP5553_05737</name>
</gene>
<dbReference type="SUPFAM" id="SSF50978">
    <property type="entry name" value="WD40 repeat-like"/>
    <property type="match status" value="1"/>
</dbReference>
<evidence type="ECO:0000256" key="2">
    <source>
        <dbReference type="ARBA" id="ARBA00022574"/>
    </source>
</evidence>
<dbReference type="GO" id="GO:0043161">
    <property type="term" value="P:proteasome-mediated ubiquitin-dependent protein catabolic process"/>
    <property type="evidence" value="ECO:0007669"/>
    <property type="project" value="TreeGrafter"/>
</dbReference>
<dbReference type="OrthoDB" id="972532at2759"/>
<evidence type="ECO:0000256" key="1">
    <source>
        <dbReference type="ARBA" id="ARBA00002343"/>
    </source>
</evidence>
<keyword evidence="3" id="KW-0677">Repeat</keyword>
<dbReference type="PANTHER" id="PTHR22838:SF0">
    <property type="entry name" value="WD REPEAT-CONTAINING PROTEIN 26"/>
    <property type="match status" value="1"/>
</dbReference>